<dbReference type="Pfam" id="PF20696">
    <property type="entry name" value="UbiD_C"/>
    <property type="match status" value="1"/>
</dbReference>
<dbReference type="PANTHER" id="PTHR30108">
    <property type="entry name" value="3-OCTAPRENYL-4-HYDROXYBENZOATE CARBOXY-LYASE-RELATED"/>
    <property type="match status" value="1"/>
</dbReference>
<dbReference type="SUPFAM" id="SSF143968">
    <property type="entry name" value="UbiD C-terminal domain-like"/>
    <property type="match status" value="1"/>
</dbReference>
<dbReference type="InterPro" id="IPR002830">
    <property type="entry name" value="UbiD"/>
</dbReference>
<dbReference type="eggNOG" id="COG0043">
    <property type="taxonomic scope" value="Bacteria"/>
</dbReference>
<evidence type="ECO:0000259" key="2">
    <source>
        <dbReference type="Pfam" id="PF01977"/>
    </source>
</evidence>
<dbReference type="AlphaFoldDB" id="F2LU35"/>
<proteinExistence type="inferred from homology"/>
<protein>
    <submittedName>
        <fullName evidence="5">Menaquinone biosynthesis decarboxylase, SCO4490 family</fullName>
    </submittedName>
</protein>
<gene>
    <name evidence="5" type="ordered locus">Hipma_1542</name>
</gene>
<dbReference type="OrthoDB" id="9809841at2"/>
<dbReference type="GO" id="GO:0008694">
    <property type="term" value="F:4-hydroxy-3-polyprenylbenzoate decarboxylase activity"/>
    <property type="evidence" value="ECO:0007669"/>
    <property type="project" value="TreeGrafter"/>
</dbReference>
<evidence type="ECO:0000313" key="6">
    <source>
        <dbReference type="Proteomes" id="UP000008139"/>
    </source>
</evidence>
<dbReference type="STRING" id="760142.Hipma_1542"/>
<dbReference type="InParanoid" id="F2LU35"/>
<keyword evidence="6" id="KW-1185">Reference proteome</keyword>
<reference evidence="6" key="2">
    <citation type="submission" date="2011-03" db="EMBL/GenBank/DDBJ databases">
        <title>The complete genome of Hippea maritima DSM 10411.</title>
        <authorList>
            <consortium name="US DOE Joint Genome Institute (JGI-PGF)"/>
            <person name="Lucas S."/>
            <person name="Copeland A."/>
            <person name="Lapidus A."/>
            <person name="Bruce D."/>
            <person name="Goodwin L."/>
            <person name="Pitluck S."/>
            <person name="Peters L."/>
            <person name="Kyrpides N."/>
            <person name="Mavromatis K."/>
            <person name="Pagani I."/>
            <person name="Ivanova N."/>
            <person name="Mikhailova N."/>
            <person name="Lu M."/>
            <person name="Detter J.C."/>
            <person name="Tapia R."/>
            <person name="Han C."/>
            <person name="Land M."/>
            <person name="Hauser L."/>
            <person name="Markowitz V."/>
            <person name="Cheng J.-F."/>
            <person name="Hugenholtz P."/>
            <person name="Woyke T."/>
            <person name="Wu D."/>
            <person name="Spring S."/>
            <person name="Schroeder M."/>
            <person name="Brambilla E."/>
            <person name="Klenk H.-P."/>
            <person name="Eisen J.A."/>
        </authorList>
    </citation>
    <scope>NUCLEOTIDE SEQUENCE [LARGE SCALE GENOMIC DNA]</scope>
    <source>
        <strain evidence="6">ATCC 700847 / DSM 10411 / MH2</strain>
    </source>
</reference>
<feature type="domain" description="3-octaprenyl-4-hydroxybenzoate carboxy-lyase-like C-terminal" evidence="4">
    <location>
        <begin position="321"/>
        <end position="444"/>
    </location>
</feature>
<sequence length="484" mass="55340">MVFESLGEYIEALKKKKELLIIKDQVDPVYEMGYIADRLIKSGGPAVLFENPKGSGIPVVMNLFGTRKRTEFALNVESLDELGSRVEELVNAEVPYNFWDKLRNIVKLKEFSKFIPKIVSYAPSQEIIIDNPDLTKLPILKTWPMDGGRFITLPLVFTKNPKTGKQNCGMYRMQVFDKNTTGMHWHIHKDGAHHYRWYKEKNQKMPVCVAIGADPITIYTATAPLPEDIDEMLFAGFLRRKPVKLTKATLSDILVPAEAEIILEGYVDPNEPLHIEGPFGDHTGYYSLADYYPVFHIERITMRKNPIYPATIVGKPPMEDCFLGKATERLFLPIIKKILPEIVDINLPVEGIFHNFAFVSIDKQFPGHAFKVINALWGLGMMSLTKIIVIFDKHVNVQDISEVIWRLGNNIDPKRDIIFTKGPLDVLEHASDMPFFGSKMGIDATKKWKSEGFAREWPPDIDMSEDVKIKMDKLLNKYLKREVR</sequence>
<dbReference type="Pfam" id="PF01977">
    <property type="entry name" value="UbiD"/>
    <property type="match status" value="1"/>
</dbReference>
<comment type="similarity">
    <text evidence="1">Belongs to the UbiD family.</text>
</comment>
<evidence type="ECO:0000313" key="5">
    <source>
        <dbReference type="EMBL" id="AEA34498.1"/>
    </source>
</evidence>
<reference evidence="5 6" key="1">
    <citation type="journal article" date="2011" name="Stand. Genomic Sci.">
        <title>Complete genome sequence of the thermophilic sulfur-reducer Hippea maritima type strain (MH(2)).</title>
        <authorList>
            <person name="Huntemann M."/>
            <person name="Lu M."/>
            <person name="Nolan M."/>
            <person name="Lapidus A."/>
            <person name="Lucas S."/>
            <person name="Hammon N."/>
            <person name="Deshpande S."/>
            <person name="Cheng J.F."/>
            <person name="Tapia R."/>
            <person name="Han C."/>
            <person name="Goodwin L."/>
            <person name="Pitluck S."/>
            <person name="Liolios K."/>
            <person name="Pagani I."/>
            <person name="Ivanova N."/>
            <person name="Ovchinikova G."/>
            <person name="Pati A."/>
            <person name="Chen A."/>
            <person name="Palaniappan K."/>
            <person name="Land M."/>
            <person name="Hauser L."/>
            <person name="Jeffries C.D."/>
            <person name="Detter J.C."/>
            <person name="Brambilla E.M."/>
            <person name="Rohde M."/>
            <person name="Spring S."/>
            <person name="Goker M."/>
            <person name="Woyke T."/>
            <person name="Bristow J."/>
            <person name="Eisen J.A."/>
            <person name="Markowitz V."/>
            <person name="Hugenholtz P."/>
            <person name="Kyrpides N.C."/>
            <person name="Klenk H.P."/>
            <person name="Mavromatis K."/>
        </authorList>
    </citation>
    <scope>NUCLEOTIDE SEQUENCE [LARGE SCALE GENOMIC DNA]</scope>
    <source>
        <strain evidence="6">ATCC 700847 / DSM 10411 / MH2</strain>
    </source>
</reference>
<accession>F2LU35</accession>
<dbReference type="EMBL" id="CP002606">
    <property type="protein sequence ID" value="AEA34498.1"/>
    <property type="molecule type" value="Genomic_DNA"/>
</dbReference>
<dbReference type="InterPro" id="IPR049383">
    <property type="entry name" value="UbiD-like_N"/>
</dbReference>
<dbReference type="Gene3D" id="3.40.1670.10">
    <property type="entry name" value="UbiD C-terminal domain-like"/>
    <property type="match status" value="1"/>
</dbReference>
<dbReference type="InterPro" id="IPR048304">
    <property type="entry name" value="UbiD_Rift_dom"/>
</dbReference>
<dbReference type="InterPro" id="IPR022390">
    <property type="entry name" value="HBDC"/>
</dbReference>
<feature type="domain" description="3-octaprenyl-4-hydroxybenzoate carboxy-lyase-like Rift-related" evidence="2">
    <location>
        <begin position="121"/>
        <end position="316"/>
    </location>
</feature>
<dbReference type="Pfam" id="PF20695">
    <property type="entry name" value="UbiD_N"/>
    <property type="match status" value="1"/>
</dbReference>
<evidence type="ECO:0000259" key="3">
    <source>
        <dbReference type="Pfam" id="PF20695"/>
    </source>
</evidence>
<dbReference type="Proteomes" id="UP000008139">
    <property type="component" value="Chromosome"/>
</dbReference>
<name>F2LU35_HIPMA</name>
<dbReference type="InterPro" id="IPR049381">
    <property type="entry name" value="UbiD-like_C"/>
</dbReference>
<dbReference type="GO" id="GO:0006744">
    <property type="term" value="P:ubiquinone biosynthetic process"/>
    <property type="evidence" value="ECO:0007669"/>
    <property type="project" value="TreeGrafter"/>
</dbReference>
<dbReference type="PANTHER" id="PTHR30108:SF17">
    <property type="entry name" value="FERULIC ACID DECARBOXYLASE 1"/>
    <property type="match status" value="1"/>
</dbReference>
<dbReference type="RefSeq" id="WP_013682527.1">
    <property type="nucleotide sequence ID" value="NC_015318.1"/>
</dbReference>
<evidence type="ECO:0000259" key="4">
    <source>
        <dbReference type="Pfam" id="PF20696"/>
    </source>
</evidence>
<organism evidence="5 6">
    <name type="scientific">Hippea maritima (strain ATCC 700847 / DSM 10411 / MH2)</name>
    <dbReference type="NCBI Taxonomy" id="760142"/>
    <lineage>
        <taxon>Bacteria</taxon>
        <taxon>Pseudomonadati</taxon>
        <taxon>Campylobacterota</taxon>
        <taxon>Desulfurellia</taxon>
        <taxon>Desulfurellales</taxon>
        <taxon>Hippeaceae</taxon>
        <taxon>Hippea</taxon>
    </lineage>
</organism>
<dbReference type="NCBIfam" id="TIGR03701">
    <property type="entry name" value="mena_SCO4490"/>
    <property type="match status" value="1"/>
</dbReference>
<dbReference type="GO" id="GO:0005829">
    <property type="term" value="C:cytosol"/>
    <property type="evidence" value="ECO:0007669"/>
    <property type="project" value="TreeGrafter"/>
</dbReference>
<dbReference type="HOGENOM" id="CLU_023348_4_1_7"/>
<dbReference type="FunCoup" id="F2LU35">
    <property type="interactions" value="310"/>
</dbReference>
<feature type="domain" description="3-octaprenyl-4-hydroxybenzoate carboxy-lyase-like N-terminal" evidence="3">
    <location>
        <begin position="10"/>
        <end position="85"/>
    </location>
</feature>
<dbReference type="SUPFAM" id="SSF50475">
    <property type="entry name" value="FMN-binding split barrel"/>
    <property type="match status" value="1"/>
</dbReference>
<dbReference type="KEGG" id="hmr:Hipma_1542"/>
<dbReference type="NCBIfam" id="TIGR00148">
    <property type="entry name" value="UbiD family decarboxylase"/>
    <property type="match status" value="1"/>
</dbReference>
<evidence type="ECO:0000256" key="1">
    <source>
        <dbReference type="ARBA" id="ARBA00010021"/>
    </source>
</evidence>